<reference evidence="1 2" key="1">
    <citation type="submission" date="2019-04" db="EMBL/GenBank/DDBJ databases">
        <title>Pedobacter sp. RP-3-22 sp. nov., isolated from Arctic soil.</title>
        <authorList>
            <person name="Dahal R.H."/>
            <person name="Kim D.-U."/>
        </authorList>
    </citation>
    <scope>NUCLEOTIDE SEQUENCE [LARGE SCALE GENOMIC DNA]</scope>
    <source>
        <strain evidence="1 2">RP-3-22</strain>
    </source>
</reference>
<dbReference type="AlphaFoldDB" id="A0A4U1CN47"/>
<name>A0A4U1CN47_9SPHI</name>
<evidence type="ECO:0008006" key="3">
    <source>
        <dbReference type="Google" id="ProtNLM"/>
    </source>
</evidence>
<dbReference type="EMBL" id="SWBR01000003">
    <property type="protein sequence ID" value="TKC07998.1"/>
    <property type="molecule type" value="Genomic_DNA"/>
</dbReference>
<evidence type="ECO:0000313" key="2">
    <source>
        <dbReference type="Proteomes" id="UP000309488"/>
    </source>
</evidence>
<protein>
    <recommendedName>
        <fullName evidence="3">Bacteriocin</fullName>
    </recommendedName>
</protein>
<comment type="caution">
    <text evidence="1">The sequence shown here is derived from an EMBL/GenBank/DDBJ whole genome shotgun (WGS) entry which is preliminary data.</text>
</comment>
<dbReference type="Proteomes" id="UP000309488">
    <property type="component" value="Unassembled WGS sequence"/>
</dbReference>
<evidence type="ECO:0000313" key="1">
    <source>
        <dbReference type="EMBL" id="TKC07998.1"/>
    </source>
</evidence>
<accession>A0A4U1CN47</accession>
<gene>
    <name evidence="1" type="ORF">FA048_12600</name>
</gene>
<keyword evidence="2" id="KW-1185">Reference proteome</keyword>
<organism evidence="1 2">
    <name type="scientific">Pedobacter polaris</name>
    <dbReference type="NCBI Taxonomy" id="2571273"/>
    <lineage>
        <taxon>Bacteria</taxon>
        <taxon>Pseudomonadati</taxon>
        <taxon>Bacteroidota</taxon>
        <taxon>Sphingobacteriia</taxon>
        <taxon>Sphingobacteriales</taxon>
        <taxon>Sphingobacteriaceae</taxon>
        <taxon>Pedobacter</taxon>
    </lineage>
</organism>
<sequence>MLSKAEMKKVMGGEVPGGGGTGVCVAMCGEKSVTCQGTCTATDGVGCTGTDSLNETYTKSCSANQIE</sequence>
<proteinExistence type="predicted"/>
<dbReference type="RefSeq" id="WP_136841527.1">
    <property type="nucleotide sequence ID" value="NZ_SWBR01000003.1"/>
</dbReference>